<reference evidence="8" key="1">
    <citation type="journal article" date="2022" name="Cell">
        <title>Repeat-based holocentromeres influence genome architecture and karyotype evolution.</title>
        <authorList>
            <person name="Hofstatter P.G."/>
            <person name="Thangavel G."/>
            <person name="Lux T."/>
            <person name="Neumann P."/>
            <person name="Vondrak T."/>
            <person name="Novak P."/>
            <person name="Zhang M."/>
            <person name="Costa L."/>
            <person name="Castellani M."/>
            <person name="Scott A."/>
            <person name="Toegelov H."/>
            <person name="Fuchs J."/>
            <person name="Mata-Sucre Y."/>
            <person name="Dias Y."/>
            <person name="Vanzela A.L.L."/>
            <person name="Huettel B."/>
            <person name="Almeida C.C.S."/>
            <person name="Simkova H."/>
            <person name="Souza G."/>
            <person name="Pedrosa-Harand A."/>
            <person name="Macas J."/>
            <person name="Mayer K.F.X."/>
            <person name="Houben A."/>
            <person name="Marques A."/>
        </authorList>
    </citation>
    <scope>NUCLEOTIDE SEQUENCE</scope>
    <source>
        <strain evidence="8">RhyBre1mFocal</strain>
    </source>
</reference>
<feature type="signal peptide" evidence="6">
    <location>
        <begin position="1"/>
        <end position="20"/>
    </location>
</feature>
<evidence type="ECO:0000256" key="4">
    <source>
        <dbReference type="ARBA" id="ARBA00022729"/>
    </source>
</evidence>
<evidence type="ECO:0000313" key="8">
    <source>
        <dbReference type="EMBL" id="KAJ1688190.1"/>
    </source>
</evidence>
<keyword evidence="4 6" id="KW-0732">Signal</keyword>
<proteinExistence type="predicted"/>
<evidence type="ECO:0000259" key="7">
    <source>
        <dbReference type="Pfam" id="PF04862"/>
    </source>
</evidence>
<dbReference type="OrthoDB" id="598126at2759"/>
<gene>
    <name evidence="8" type="ORF">LUZ63_019580</name>
</gene>
<organism evidence="8 9">
    <name type="scientific">Rhynchospora breviuscula</name>
    <dbReference type="NCBI Taxonomy" id="2022672"/>
    <lineage>
        <taxon>Eukaryota</taxon>
        <taxon>Viridiplantae</taxon>
        <taxon>Streptophyta</taxon>
        <taxon>Embryophyta</taxon>
        <taxon>Tracheophyta</taxon>
        <taxon>Spermatophyta</taxon>
        <taxon>Magnoliopsida</taxon>
        <taxon>Liliopsida</taxon>
        <taxon>Poales</taxon>
        <taxon>Cyperaceae</taxon>
        <taxon>Cyperoideae</taxon>
        <taxon>Rhynchosporeae</taxon>
        <taxon>Rhynchospora</taxon>
    </lineage>
</organism>
<keyword evidence="3" id="KW-0964">Secreted</keyword>
<feature type="domain" description="DUF642" evidence="7">
    <location>
        <begin position="24"/>
        <end position="182"/>
    </location>
</feature>
<dbReference type="InterPro" id="IPR052437">
    <property type="entry name" value="Pectin_Meth_Modulator"/>
</dbReference>
<dbReference type="GO" id="GO:0005576">
    <property type="term" value="C:extracellular region"/>
    <property type="evidence" value="ECO:0007669"/>
    <property type="project" value="UniProtKB-SubCell"/>
</dbReference>
<dbReference type="Pfam" id="PF04862">
    <property type="entry name" value="DUF642"/>
    <property type="match status" value="2"/>
</dbReference>
<keyword evidence="5" id="KW-0325">Glycoprotein</keyword>
<comment type="caution">
    <text evidence="8">The sequence shown here is derived from an EMBL/GenBank/DDBJ whole genome shotgun (WGS) entry which is preliminary data.</text>
</comment>
<dbReference type="PANTHER" id="PTHR31265:SF42">
    <property type="entry name" value="OS01G0611000 PROTEIN"/>
    <property type="match status" value="1"/>
</dbReference>
<feature type="domain" description="DUF642" evidence="7">
    <location>
        <begin position="194"/>
        <end position="357"/>
    </location>
</feature>
<evidence type="ECO:0000256" key="3">
    <source>
        <dbReference type="ARBA" id="ARBA00022525"/>
    </source>
</evidence>
<name>A0A9Q0C6P3_9POAL</name>
<evidence type="ECO:0000256" key="2">
    <source>
        <dbReference type="ARBA" id="ARBA00004613"/>
    </source>
</evidence>
<evidence type="ECO:0000256" key="1">
    <source>
        <dbReference type="ARBA" id="ARBA00004196"/>
    </source>
</evidence>
<dbReference type="FunFam" id="2.60.120.260:FF:000031">
    <property type="entry name" value="DUF642 family protein"/>
    <property type="match status" value="1"/>
</dbReference>
<protein>
    <recommendedName>
        <fullName evidence="7">DUF642 domain-containing protein</fullName>
    </recommendedName>
</protein>
<evidence type="ECO:0000256" key="5">
    <source>
        <dbReference type="ARBA" id="ARBA00023180"/>
    </source>
</evidence>
<dbReference type="AlphaFoldDB" id="A0A9Q0C6P3"/>
<feature type="chain" id="PRO_5040448010" description="DUF642 domain-containing protein" evidence="6">
    <location>
        <begin position="21"/>
        <end position="372"/>
    </location>
</feature>
<dbReference type="PANTHER" id="PTHR31265">
    <property type="entry name" value="OS02G0527500 PROTEIN-RELATED"/>
    <property type="match status" value="1"/>
</dbReference>
<dbReference type="InterPro" id="IPR006946">
    <property type="entry name" value="DGR2-like_dom"/>
</dbReference>
<dbReference type="Proteomes" id="UP001151287">
    <property type="component" value="Unassembled WGS sequence"/>
</dbReference>
<sequence>MLLYGALFLLICATFQITAAITDGLLPNGDFKDGPKSTELNGTGTQVIDKFALPKWEIDGFVEYIQSGHRQGDMHILVPEGAYAVRLGNEASIKQRLKVSKREYYAITFSAVRTCAQSEKLNVSISTESSLVPMQTVYSSIGWDSYSWGFQAKFSKVDLVIHNPGIEEDPACGPLIDAVAIQTLDPPPLTKYNVIKNGDFEEGPYLFVNTAWGVLIPPMLEDVHSPLPAWMVESLKAVKYIDSGHYTVPQGKRAVELVAGRESALAQVVRTIPGKTYALTFSVGDAADGCVGYMMVEVYADRGNLKVLYESNGTGGFKKASLKFVATGNRTRVVFLSSNYHMKFDGSLCGPVIDDVLLLSVRNPGRRLLRAT</sequence>
<dbReference type="Gene3D" id="2.60.120.260">
    <property type="entry name" value="Galactose-binding domain-like"/>
    <property type="match status" value="1"/>
</dbReference>
<comment type="subcellular location">
    <subcellularLocation>
        <location evidence="1">Cell envelope</location>
    </subcellularLocation>
    <subcellularLocation>
        <location evidence="2">Secreted</location>
    </subcellularLocation>
</comment>
<dbReference type="EMBL" id="JAMQYH010000005">
    <property type="protein sequence ID" value="KAJ1688190.1"/>
    <property type="molecule type" value="Genomic_DNA"/>
</dbReference>
<evidence type="ECO:0000313" key="9">
    <source>
        <dbReference type="Proteomes" id="UP001151287"/>
    </source>
</evidence>
<keyword evidence="9" id="KW-1185">Reference proteome</keyword>
<evidence type="ECO:0000256" key="6">
    <source>
        <dbReference type="SAM" id="SignalP"/>
    </source>
</evidence>
<accession>A0A9Q0C6P3</accession>